<accession>A0A2P9AF58</accession>
<evidence type="ECO:0000313" key="2">
    <source>
        <dbReference type="Proteomes" id="UP000245698"/>
    </source>
</evidence>
<dbReference type="Proteomes" id="UP000245698">
    <property type="component" value="Unassembled WGS sequence"/>
</dbReference>
<organism evidence="1 2">
    <name type="scientific">Mesorhizobium delmotii</name>
    <dbReference type="NCBI Taxonomy" id="1631247"/>
    <lineage>
        <taxon>Bacteria</taxon>
        <taxon>Pseudomonadati</taxon>
        <taxon>Pseudomonadota</taxon>
        <taxon>Alphaproteobacteria</taxon>
        <taxon>Hyphomicrobiales</taxon>
        <taxon>Phyllobacteriaceae</taxon>
        <taxon>Mesorhizobium</taxon>
    </lineage>
</organism>
<keyword evidence="2" id="KW-1185">Reference proteome</keyword>
<sequence>MRDDFLASAVFHWTHSPGSFELSIFCCRPLWKLSESQVYFVAFDGRHRAVLRTGLWSTLFDVIAQSLPSFYDIRFVGVTAARAVGEAVSYEPDKQDLQVEAACAGCPNKRPISIEEILYSVYRPTARKSESVFQKGSCAEPKSWSVFACPNGAIYRGSPTVLSRYWVSAQTR</sequence>
<reference evidence="2" key="1">
    <citation type="submission" date="2016-12" db="EMBL/GenBank/DDBJ databases">
        <authorList>
            <person name="Brunel B."/>
        </authorList>
    </citation>
    <scope>NUCLEOTIDE SEQUENCE [LARGE SCALE GENOMIC DNA]</scope>
</reference>
<protein>
    <submittedName>
        <fullName evidence="1">Uncharacterized protein</fullName>
    </submittedName>
</protein>
<dbReference type="AlphaFoldDB" id="A0A2P9AF58"/>
<evidence type="ECO:0000313" key="1">
    <source>
        <dbReference type="EMBL" id="SJM29748.1"/>
    </source>
</evidence>
<gene>
    <name evidence="1" type="ORF">BQ8482_111678</name>
</gene>
<name>A0A2P9AF58_9HYPH</name>
<dbReference type="EMBL" id="FUIG01000013">
    <property type="protein sequence ID" value="SJM29748.1"/>
    <property type="molecule type" value="Genomic_DNA"/>
</dbReference>
<proteinExistence type="predicted"/>